<name>A0ABS5QYT2_9LACO</name>
<sequence>MPIALTHNTLKEDLQAYLDDLKAQQGGHLNIPCSHNEYPYIHRDSMELIKIVIDGKDGSLDSSIAAEVLEERDILPSRRNGLDLARYLKKLNERKEGDGRPIPITHDKLKDDLRAYLESEKSKQNGELIIPVSDADYPLIYRDSLELMQIAIDSPEESIDYAIACDQLEERGYLPHDDAVFDKEAFWADIDV</sequence>
<accession>A0ABS5QYT2</accession>
<proteinExistence type="predicted"/>
<evidence type="ECO:0000313" key="1">
    <source>
        <dbReference type="EMBL" id="MBS9338246.1"/>
    </source>
</evidence>
<dbReference type="Proteomes" id="UP001519504">
    <property type="component" value="Unassembled WGS sequence"/>
</dbReference>
<protein>
    <submittedName>
        <fullName evidence="1">Uncharacterized protein</fullName>
    </submittedName>
</protein>
<comment type="caution">
    <text evidence="1">The sequence shown here is derived from an EMBL/GenBank/DDBJ whole genome shotgun (WGS) entry which is preliminary data.</text>
</comment>
<dbReference type="EMBL" id="JAAMFK010000001">
    <property type="protein sequence ID" value="MBS9338246.1"/>
    <property type="molecule type" value="Genomic_DNA"/>
</dbReference>
<reference evidence="1 2" key="1">
    <citation type="submission" date="2020-02" db="EMBL/GenBank/DDBJ databases">
        <title>Fructobacillus sp. isolated from paper mulberry of Taiwan.</title>
        <authorList>
            <person name="Lin S.-T."/>
        </authorList>
    </citation>
    <scope>NUCLEOTIDE SEQUENCE [LARGE SCALE GENOMIC DNA]</scope>
    <source>
        <strain evidence="1 2">M2-14</strain>
    </source>
</reference>
<dbReference type="RefSeq" id="WP_213808527.1">
    <property type="nucleotide sequence ID" value="NZ_JAAMFK010000001.1"/>
</dbReference>
<keyword evidence="2" id="KW-1185">Reference proteome</keyword>
<gene>
    <name evidence="1" type="ORF">G6R29_01175</name>
</gene>
<organism evidence="1 2">
    <name type="scientific">Fructobacillus broussonetiae</name>
    <dbReference type="NCBI Taxonomy" id="2713173"/>
    <lineage>
        <taxon>Bacteria</taxon>
        <taxon>Bacillati</taxon>
        <taxon>Bacillota</taxon>
        <taxon>Bacilli</taxon>
        <taxon>Lactobacillales</taxon>
        <taxon>Lactobacillaceae</taxon>
        <taxon>Fructobacillus</taxon>
    </lineage>
</organism>
<evidence type="ECO:0000313" key="2">
    <source>
        <dbReference type="Proteomes" id="UP001519504"/>
    </source>
</evidence>